<dbReference type="Pfam" id="PF13302">
    <property type="entry name" value="Acetyltransf_3"/>
    <property type="match status" value="1"/>
</dbReference>
<accession>A0A0L7QS54</accession>
<feature type="domain" description="N-acetyltransferase" evidence="4">
    <location>
        <begin position="14"/>
        <end position="162"/>
    </location>
</feature>
<dbReference type="OrthoDB" id="430207at2759"/>
<reference evidence="5 6" key="1">
    <citation type="submission" date="2015-07" db="EMBL/GenBank/DDBJ databases">
        <title>The genome of Habropoda laboriosa.</title>
        <authorList>
            <person name="Pan H."/>
            <person name="Kapheim K."/>
        </authorList>
    </citation>
    <scope>NUCLEOTIDE SEQUENCE [LARGE SCALE GENOMIC DNA]</scope>
    <source>
        <strain evidence="5">0110345459</strain>
    </source>
</reference>
<evidence type="ECO:0000259" key="4">
    <source>
        <dbReference type="Pfam" id="PF13302"/>
    </source>
</evidence>
<evidence type="ECO:0000256" key="1">
    <source>
        <dbReference type="ARBA" id="ARBA00009342"/>
    </source>
</evidence>
<dbReference type="Proteomes" id="UP000053825">
    <property type="component" value="Unassembled WGS sequence"/>
</dbReference>
<evidence type="ECO:0000313" key="5">
    <source>
        <dbReference type="EMBL" id="KOC61475.1"/>
    </source>
</evidence>
<organism evidence="5 6">
    <name type="scientific">Habropoda laboriosa</name>
    <dbReference type="NCBI Taxonomy" id="597456"/>
    <lineage>
        <taxon>Eukaryota</taxon>
        <taxon>Metazoa</taxon>
        <taxon>Ecdysozoa</taxon>
        <taxon>Arthropoda</taxon>
        <taxon>Hexapoda</taxon>
        <taxon>Insecta</taxon>
        <taxon>Pterygota</taxon>
        <taxon>Neoptera</taxon>
        <taxon>Endopterygota</taxon>
        <taxon>Hymenoptera</taxon>
        <taxon>Apocrita</taxon>
        <taxon>Aculeata</taxon>
        <taxon>Apoidea</taxon>
        <taxon>Anthophila</taxon>
        <taxon>Apidae</taxon>
        <taxon>Habropoda</taxon>
    </lineage>
</organism>
<dbReference type="GO" id="GO:0008080">
    <property type="term" value="F:N-acetyltransferase activity"/>
    <property type="evidence" value="ECO:0007669"/>
    <property type="project" value="InterPro"/>
</dbReference>
<keyword evidence="2 5" id="KW-0808">Transferase</keyword>
<evidence type="ECO:0000256" key="2">
    <source>
        <dbReference type="ARBA" id="ARBA00022679"/>
    </source>
</evidence>
<dbReference type="InterPro" id="IPR000182">
    <property type="entry name" value="GNAT_dom"/>
</dbReference>
<evidence type="ECO:0000313" key="6">
    <source>
        <dbReference type="Proteomes" id="UP000053825"/>
    </source>
</evidence>
<dbReference type="STRING" id="597456.A0A0L7QS54"/>
<dbReference type="Gene3D" id="3.40.630.30">
    <property type="match status" value="1"/>
</dbReference>
<dbReference type="InterPro" id="IPR039135">
    <property type="entry name" value="NAT9-like"/>
</dbReference>
<proteinExistence type="inferred from homology"/>
<name>A0A0L7QS54_9HYME</name>
<evidence type="ECO:0000256" key="3">
    <source>
        <dbReference type="ARBA" id="ARBA00023315"/>
    </source>
</evidence>
<dbReference type="InterPro" id="IPR016181">
    <property type="entry name" value="Acyl_CoA_acyltransferase"/>
</dbReference>
<dbReference type="SUPFAM" id="SSF55729">
    <property type="entry name" value="Acyl-CoA N-acyltransferases (Nat)"/>
    <property type="match status" value="1"/>
</dbReference>
<dbReference type="EMBL" id="KQ414758">
    <property type="protein sequence ID" value="KOC61475.1"/>
    <property type="molecule type" value="Genomic_DNA"/>
</dbReference>
<dbReference type="PANTHER" id="PTHR13256:SF16">
    <property type="entry name" value="ALPHA_BETA-TUBULIN-N-ACETYLTRANSFERASE 9"/>
    <property type="match status" value="1"/>
</dbReference>
<keyword evidence="3" id="KW-0012">Acyltransferase</keyword>
<keyword evidence="6" id="KW-1185">Reference proteome</keyword>
<dbReference type="AlphaFoldDB" id="A0A0L7QS54"/>
<sequence>MRCNEYTKIIGRNVILVPYKEKHVKRLVPYHEWMKSAELQYFTGSETLTLEKEFEMQKQWHQDQDKCTFIILEKSVFTKTGDEIEAMIGDTNLFFNESDQPSSAEIEIMIAEVAYRGKKRGWESTIIMLLYGTDILNVTKYTAKIKFDNEKSIKMFEKLGFHEVQSSQIFQEYTFEKVVTQDWKNWLCFEIMSAISYEIYNKE</sequence>
<comment type="similarity">
    <text evidence="1">Belongs to the acetyltransferase family. GNAT subfamily.</text>
</comment>
<dbReference type="PANTHER" id="PTHR13256">
    <property type="entry name" value="N-ACETYLTRANSFERASE 9"/>
    <property type="match status" value="1"/>
</dbReference>
<gene>
    <name evidence="5" type="ORF">WH47_05079</name>
</gene>
<protein>
    <submittedName>
        <fullName evidence="5">N-acetyltransferase 9-like protein</fullName>
    </submittedName>
</protein>